<evidence type="ECO:0000256" key="1">
    <source>
        <dbReference type="SAM" id="MobiDB-lite"/>
    </source>
</evidence>
<evidence type="ECO:0000313" key="2">
    <source>
        <dbReference type="EMBL" id="KAK6531986.1"/>
    </source>
</evidence>
<proteinExistence type="predicted"/>
<reference evidence="2 3" key="1">
    <citation type="submission" date="2019-10" db="EMBL/GenBank/DDBJ databases">
        <authorList>
            <person name="Palmer J.M."/>
        </authorList>
    </citation>
    <scope>NUCLEOTIDE SEQUENCE [LARGE SCALE GENOMIC DNA]</scope>
    <source>
        <strain evidence="2 3">TWF694</strain>
    </source>
</reference>
<sequence length="525" mass="60347">MRLWLEEIPDDLPQLYWYMLRTISPDFYFGATKLPKIERAGATSSHSHISLTPEQLGWNEMRELGKRRLQIEDSQFLNKAVKESEITRNRLVSRRSGLLKVRRREFASPHKSRLSFLLSPDIKDALDQEIRPSYSPYSCKLAASLTKVKHTWTFYDIRTSRGQEEIDLIFMLARKAEEELSTTSAYLIDEINKVLSSAFFTGDKYILGEVHPTWQKMDLSWVGIAAHAGFPRPLRWDDTFISFCMQMGLTSYVSNKLNNGESLNQGPQRRPLLDFAIDMKCLYYWTSLYPTSPEIIFNTCRMLLEKGADPNEEFTGYTVWENLIYYATGGFPFRNATLPENFLANQSDVERNANWSYFKLPYHQIWIDLMNLFLDYGADPNAGLVVPEGPTYTIEPVAIIARKFVSSDRVKAMALYRRIISLGGVQSCYTVHRSFESYQQISTYISKVALLEDPTAAKIPTKSLFEEPVLAKPYSEQEGMIPVWSEQPPITTIQCESDSTSVSPTQTKKTQVPWHRLPSRPSNFT</sequence>
<dbReference type="Proteomes" id="UP001365542">
    <property type="component" value="Unassembled WGS sequence"/>
</dbReference>
<dbReference type="AlphaFoldDB" id="A0AAV9X1X7"/>
<feature type="region of interest" description="Disordered" evidence="1">
    <location>
        <begin position="496"/>
        <end position="525"/>
    </location>
</feature>
<name>A0AAV9X1X7_9PEZI</name>
<organism evidence="2 3">
    <name type="scientific">Orbilia ellipsospora</name>
    <dbReference type="NCBI Taxonomy" id="2528407"/>
    <lineage>
        <taxon>Eukaryota</taxon>
        <taxon>Fungi</taxon>
        <taxon>Dikarya</taxon>
        <taxon>Ascomycota</taxon>
        <taxon>Pezizomycotina</taxon>
        <taxon>Orbiliomycetes</taxon>
        <taxon>Orbiliales</taxon>
        <taxon>Orbiliaceae</taxon>
        <taxon>Orbilia</taxon>
    </lineage>
</organism>
<protein>
    <submittedName>
        <fullName evidence="2">Uncharacterized protein</fullName>
    </submittedName>
</protein>
<gene>
    <name evidence="2" type="ORF">TWF694_003149</name>
</gene>
<keyword evidence="3" id="KW-1185">Reference proteome</keyword>
<evidence type="ECO:0000313" key="3">
    <source>
        <dbReference type="Proteomes" id="UP001365542"/>
    </source>
</evidence>
<feature type="compositionally biased region" description="Polar residues" evidence="1">
    <location>
        <begin position="496"/>
        <end position="510"/>
    </location>
</feature>
<accession>A0AAV9X1X7</accession>
<comment type="caution">
    <text evidence="2">The sequence shown here is derived from an EMBL/GenBank/DDBJ whole genome shotgun (WGS) entry which is preliminary data.</text>
</comment>
<dbReference type="EMBL" id="JAVHJO010000012">
    <property type="protein sequence ID" value="KAK6531986.1"/>
    <property type="molecule type" value="Genomic_DNA"/>
</dbReference>